<evidence type="ECO:0000313" key="1">
    <source>
        <dbReference type="EMBL" id="KAI3778802.1"/>
    </source>
</evidence>
<dbReference type="Proteomes" id="UP001055811">
    <property type="component" value="Linkage Group LG02"/>
</dbReference>
<reference evidence="2" key="1">
    <citation type="journal article" date="2022" name="Mol. Ecol. Resour.">
        <title>The genomes of chicory, endive, great burdock and yacon provide insights into Asteraceae palaeo-polyploidization history and plant inulin production.</title>
        <authorList>
            <person name="Fan W."/>
            <person name="Wang S."/>
            <person name="Wang H."/>
            <person name="Wang A."/>
            <person name="Jiang F."/>
            <person name="Liu H."/>
            <person name="Zhao H."/>
            <person name="Xu D."/>
            <person name="Zhang Y."/>
        </authorList>
    </citation>
    <scope>NUCLEOTIDE SEQUENCE [LARGE SCALE GENOMIC DNA]</scope>
    <source>
        <strain evidence="2">cv. Punajuju</strain>
    </source>
</reference>
<dbReference type="EMBL" id="CM042010">
    <property type="protein sequence ID" value="KAI3778802.1"/>
    <property type="molecule type" value="Genomic_DNA"/>
</dbReference>
<proteinExistence type="predicted"/>
<evidence type="ECO:0000313" key="2">
    <source>
        <dbReference type="Proteomes" id="UP001055811"/>
    </source>
</evidence>
<protein>
    <submittedName>
        <fullName evidence="1">Uncharacterized protein</fullName>
    </submittedName>
</protein>
<reference evidence="1 2" key="2">
    <citation type="journal article" date="2022" name="Mol. Ecol. Resour.">
        <title>The genomes of chicory, endive, great burdock and yacon provide insights into Asteraceae paleo-polyploidization history and plant inulin production.</title>
        <authorList>
            <person name="Fan W."/>
            <person name="Wang S."/>
            <person name="Wang H."/>
            <person name="Wang A."/>
            <person name="Jiang F."/>
            <person name="Liu H."/>
            <person name="Zhao H."/>
            <person name="Xu D."/>
            <person name="Zhang Y."/>
        </authorList>
    </citation>
    <scope>NUCLEOTIDE SEQUENCE [LARGE SCALE GENOMIC DNA]</scope>
    <source>
        <strain evidence="2">cv. Punajuju</strain>
        <tissue evidence="1">Leaves</tissue>
    </source>
</reference>
<accession>A0ACB9G5U3</accession>
<name>A0ACB9G5U3_CICIN</name>
<comment type="caution">
    <text evidence="1">The sequence shown here is derived from an EMBL/GenBank/DDBJ whole genome shotgun (WGS) entry which is preliminary data.</text>
</comment>
<keyword evidence="2" id="KW-1185">Reference proteome</keyword>
<sequence length="522" mass="57420">MDAKILEDSFGKITLAHNILVINIARFQRFTRTPVTHQPPHVPPPPPPPLAPISAWGFRGAKSFAKVVAGSSVHSPVTNNRINLPVCPEIDKTLFDTFLLGEVHEWDILKPLPNLLIDEGVIFGRVFFYGGLCTLIGFENKEDALGFLENESCWGKWFKWLKKGDSTLNWKFERVVDMKIVGLPIQLRTPENISKILSRYGKVLQVDEDIWKFTDLSCCEGRILTESKALINDEMVVDYGTGKSIKISIIEREIIITPFLDDEAWGVNNNQEGDDNESSDEGSGKDDSECGSDMDGLSDTWNNNDNEARKEGEIHLDEIVNTNGIAGESPIMERVPEAEESVIMAENGETETLGSIEVVEESHLNIENGIDGYINDPLNGEHDVRLNCNPVGGPQFFQVGLTPTLAHAAPGSLPNLPVSPKSFKNTSPFEVDHSNDKRRKVRPARVTPTPTMAVNSSPSIDLNRSVSRAHSVGTVDMGCDDIGVSHELIKTVEVGVNVGFEINSDDPTLREVVIGAGANVYT</sequence>
<gene>
    <name evidence="1" type="ORF">L2E82_08187</name>
</gene>
<organism evidence="1 2">
    <name type="scientific">Cichorium intybus</name>
    <name type="common">Chicory</name>
    <dbReference type="NCBI Taxonomy" id="13427"/>
    <lineage>
        <taxon>Eukaryota</taxon>
        <taxon>Viridiplantae</taxon>
        <taxon>Streptophyta</taxon>
        <taxon>Embryophyta</taxon>
        <taxon>Tracheophyta</taxon>
        <taxon>Spermatophyta</taxon>
        <taxon>Magnoliopsida</taxon>
        <taxon>eudicotyledons</taxon>
        <taxon>Gunneridae</taxon>
        <taxon>Pentapetalae</taxon>
        <taxon>asterids</taxon>
        <taxon>campanulids</taxon>
        <taxon>Asterales</taxon>
        <taxon>Asteraceae</taxon>
        <taxon>Cichorioideae</taxon>
        <taxon>Cichorieae</taxon>
        <taxon>Cichoriinae</taxon>
        <taxon>Cichorium</taxon>
    </lineage>
</organism>